<dbReference type="eggNOG" id="ENOG5030AM1">
    <property type="taxonomic scope" value="Bacteria"/>
</dbReference>
<dbReference type="Proteomes" id="UP000019488">
    <property type="component" value="Unassembled WGS sequence"/>
</dbReference>
<dbReference type="AlphaFoldDB" id="X0PBK7"/>
<dbReference type="OrthoDB" id="9769314at2"/>
<dbReference type="PROSITE" id="PS51782">
    <property type="entry name" value="LYSM"/>
    <property type="match status" value="1"/>
</dbReference>
<dbReference type="PATRIC" id="fig|1423743.5.peg.1142"/>
<gene>
    <name evidence="3" type="ORF">FD41_GL001106</name>
    <name evidence="2" type="ORF">JCM14108_2336</name>
</gene>
<keyword evidence="5" id="KW-1185">Reference proteome</keyword>
<evidence type="ECO:0000259" key="1">
    <source>
        <dbReference type="PROSITE" id="PS51782"/>
    </source>
</evidence>
<dbReference type="Proteomes" id="UP000051966">
    <property type="component" value="Unassembled WGS sequence"/>
</dbReference>
<evidence type="ECO:0000313" key="2">
    <source>
        <dbReference type="EMBL" id="GAF37313.1"/>
    </source>
</evidence>
<evidence type="ECO:0000313" key="5">
    <source>
        <dbReference type="Proteomes" id="UP000051966"/>
    </source>
</evidence>
<name>X0PBK7_9LACO</name>
<organism evidence="2 4">
    <name type="scientific">Lentilactobacillus farraginis DSM 18382 = JCM 14108</name>
    <dbReference type="NCBI Taxonomy" id="1423743"/>
    <lineage>
        <taxon>Bacteria</taxon>
        <taxon>Bacillati</taxon>
        <taxon>Bacillota</taxon>
        <taxon>Bacilli</taxon>
        <taxon>Lactobacillales</taxon>
        <taxon>Lactobacillaceae</taxon>
        <taxon>Lentilactobacillus</taxon>
    </lineage>
</organism>
<dbReference type="Gene3D" id="3.10.350.10">
    <property type="entry name" value="LysM domain"/>
    <property type="match status" value="1"/>
</dbReference>
<reference evidence="3 5" key="2">
    <citation type="journal article" date="2015" name="Genome Announc.">
        <title>Expanding the biotechnology potential of lactobacilli through comparative genomics of 213 strains and associated genera.</title>
        <authorList>
            <person name="Sun Z."/>
            <person name="Harris H.M."/>
            <person name="McCann A."/>
            <person name="Guo C."/>
            <person name="Argimon S."/>
            <person name="Zhang W."/>
            <person name="Yang X."/>
            <person name="Jeffery I.B."/>
            <person name="Cooney J.C."/>
            <person name="Kagawa T.F."/>
            <person name="Liu W."/>
            <person name="Song Y."/>
            <person name="Salvetti E."/>
            <person name="Wrobel A."/>
            <person name="Rasinkangas P."/>
            <person name="Parkhill J."/>
            <person name="Rea M.C."/>
            <person name="O'Sullivan O."/>
            <person name="Ritari J."/>
            <person name="Douillard F.P."/>
            <person name="Paul Ross R."/>
            <person name="Yang R."/>
            <person name="Briner A.E."/>
            <person name="Felis G.E."/>
            <person name="de Vos W.M."/>
            <person name="Barrangou R."/>
            <person name="Klaenhammer T.R."/>
            <person name="Caufield P.W."/>
            <person name="Cui Y."/>
            <person name="Zhang H."/>
            <person name="O'Toole P.W."/>
        </authorList>
    </citation>
    <scope>NUCLEOTIDE SEQUENCE [LARGE SCALE GENOMIC DNA]</scope>
    <source>
        <strain evidence="3 5">DSM 18382</strain>
    </source>
</reference>
<dbReference type="EMBL" id="BAKI01000029">
    <property type="protein sequence ID" value="GAF37313.1"/>
    <property type="molecule type" value="Genomic_DNA"/>
</dbReference>
<comment type="caution">
    <text evidence="2">The sequence shown here is derived from an EMBL/GenBank/DDBJ whole genome shotgun (WGS) entry which is preliminary data.</text>
</comment>
<evidence type="ECO:0000313" key="4">
    <source>
        <dbReference type="Proteomes" id="UP000019488"/>
    </source>
</evidence>
<dbReference type="STRING" id="1423743.FD41_GL001106"/>
<proteinExistence type="predicted"/>
<dbReference type="SMART" id="SM00257">
    <property type="entry name" value="LysM"/>
    <property type="match status" value="1"/>
</dbReference>
<feature type="domain" description="LysM" evidence="1">
    <location>
        <begin position="18"/>
        <end position="62"/>
    </location>
</feature>
<dbReference type="InterPro" id="IPR036779">
    <property type="entry name" value="LysM_dom_sf"/>
</dbReference>
<reference evidence="2" key="1">
    <citation type="journal article" date="2014" name="Genome Announc.">
        <title>Draft Genome Sequences of Two Lactobacillus Strains, L. farraginis JCM 14108T and L. composti JCM 14202T, Isolated from Compost of Distilled Shochu Residue.</title>
        <authorList>
            <person name="Yuki M."/>
            <person name="Oshima K."/>
            <person name="Suda W."/>
            <person name="Kitahara M."/>
            <person name="Kitamura K."/>
            <person name="Iida T."/>
            <person name="Hattori M."/>
            <person name="Ohkuma M."/>
        </authorList>
    </citation>
    <scope>NUCLEOTIDE SEQUENCE [LARGE SCALE GENOMIC DNA]</scope>
    <source>
        <strain evidence="2">JCM 14108</strain>
    </source>
</reference>
<accession>X0PBK7</accession>
<sequence>MFPDQIDTSKNYSKNGNVYYPVQNGDELWAIATANNTTTRKLAIINRIYPQSNLTPGKDILISKATK</sequence>
<dbReference type="InterPro" id="IPR018392">
    <property type="entry name" value="LysM"/>
</dbReference>
<dbReference type="RefSeq" id="WP_035180521.1">
    <property type="nucleotide sequence ID" value="NZ_AZFY01000017.1"/>
</dbReference>
<dbReference type="EMBL" id="AZFY01000017">
    <property type="protein sequence ID" value="KRM11931.1"/>
    <property type="molecule type" value="Genomic_DNA"/>
</dbReference>
<protein>
    <recommendedName>
        <fullName evidence="1">LysM domain-containing protein</fullName>
    </recommendedName>
</protein>
<dbReference type="SUPFAM" id="SSF54106">
    <property type="entry name" value="LysM domain"/>
    <property type="match status" value="1"/>
</dbReference>
<evidence type="ECO:0000313" key="3">
    <source>
        <dbReference type="EMBL" id="KRM11931.1"/>
    </source>
</evidence>
<dbReference type="Pfam" id="PF01476">
    <property type="entry name" value="LysM"/>
    <property type="match status" value="1"/>
</dbReference>